<evidence type="ECO:0000313" key="4">
    <source>
        <dbReference type="Proteomes" id="UP001190926"/>
    </source>
</evidence>
<protein>
    <submittedName>
        <fullName evidence="3">Uncharacterized protein</fullName>
    </submittedName>
</protein>
<name>A0AAD4JJI6_PERFH</name>
<dbReference type="AlphaFoldDB" id="A0AAD4JJI6"/>
<dbReference type="Proteomes" id="UP001190926">
    <property type="component" value="Unassembled WGS sequence"/>
</dbReference>
<comment type="caution">
    <text evidence="3">The sequence shown here is derived from an EMBL/GenBank/DDBJ whole genome shotgun (WGS) entry which is preliminary data.</text>
</comment>
<gene>
    <name evidence="3" type="ORF">C2S53_003795</name>
</gene>
<evidence type="ECO:0000256" key="1">
    <source>
        <dbReference type="SAM" id="Coils"/>
    </source>
</evidence>
<accession>A0AAD4JJI6</accession>
<evidence type="ECO:0000256" key="2">
    <source>
        <dbReference type="SAM" id="MobiDB-lite"/>
    </source>
</evidence>
<dbReference type="PANTHER" id="PTHR35358">
    <property type="entry name" value="OS06G0711100 PROTEIN"/>
    <property type="match status" value="1"/>
</dbReference>
<feature type="compositionally biased region" description="Polar residues" evidence="2">
    <location>
        <begin position="92"/>
        <end position="109"/>
    </location>
</feature>
<dbReference type="PANTHER" id="PTHR35358:SF7">
    <property type="entry name" value="EXPRESSED PROTEIN"/>
    <property type="match status" value="1"/>
</dbReference>
<organism evidence="3 4">
    <name type="scientific">Perilla frutescens var. hirtella</name>
    <name type="common">Perilla citriodora</name>
    <name type="synonym">Perilla setoyensis</name>
    <dbReference type="NCBI Taxonomy" id="608512"/>
    <lineage>
        <taxon>Eukaryota</taxon>
        <taxon>Viridiplantae</taxon>
        <taxon>Streptophyta</taxon>
        <taxon>Embryophyta</taxon>
        <taxon>Tracheophyta</taxon>
        <taxon>Spermatophyta</taxon>
        <taxon>Magnoliopsida</taxon>
        <taxon>eudicotyledons</taxon>
        <taxon>Gunneridae</taxon>
        <taxon>Pentapetalae</taxon>
        <taxon>asterids</taxon>
        <taxon>lamiids</taxon>
        <taxon>Lamiales</taxon>
        <taxon>Lamiaceae</taxon>
        <taxon>Nepetoideae</taxon>
        <taxon>Elsholtzieae</taxon>
        <taxon>Perilla</taxon>
    </lineage>
</organism>
<keyword evidence="4" id="KW-1185">Reference proteome</keyword>
<sequence>MPDSWAAAPRSSPPGFTPKACTSAAARLSRNQHPSYDGTGVHGETETSNFSTEEEPPRRNTRKRSRPQFYTPPTAPKPVTCIRRRGRPPKANSMSRLGTRNNNQISSIPSRRPQEEMPCFISSHKITKDQSSLRVNDQVSEHGSQINTSPSPHHRVGCRLKRKTDDISVDKTLPREVQRSSLYAEDIEETLIDISLTEVPGSVSCYEKTRNYGSNNQISEGIDPKILQHVANALQCMAESQTLLDDAKAISRSSDINKNLVHTLKAINMKHGDITQNCSLESDCMKTLVLLGICKVVQDLQKKQLKDLDISSLNSYYTAVRDAENMKVNVQWLRSRLDEIKDAFNLSDEANDLIKERDRRVGNIDRKKKELSLRKSDLERLKYEVQDIEEQLARESMMVEELNTKFSNQMSKISQFQHANLMDGLI</sequence>
<feature type="coiled-coil region" evidence="1">
    <location>
        <begin position="378"/>
        <end position="405"/>
    </location>
</feature>
<dbReference type="Pfam" id="PF05278">
    <property type="entry name" value="PEARLI-4"/>
    <property type="match status" value="1"/>
</dbReference>
<dbReference type="EMBL" id="SDAM02000041">
    <property type="protein sequence ID" value="KAH6835018.1"/>
    <property type="molecule type" value="Genomic_DNA"/>
</dbReference>
<keyword evidence="1" id="KW-0175">Coiled coil</keyword>
<dbReference type="InterPro" id="IPR007942">
    <property type="entry name" value="PLipase-like"/>
</dbReference>
<evidence type="ECO:0000313" key="3">
    <source>
        <dbReference type="EMBL" id="KAH6835018.1"/>
    </source>
</evidence>
<feature type="region of interest" description="Disordered" evidence="2">
    <location>
        <begin position="1"/>
        <end position="116"/>
    </location>
</feature>
<reference evidence="3 4" key="1">
    <citation type="journal article" date="2021" name="Nat. Commun.">
        <title>Incipient diploidization of the medicinal plant Perilla within 10,000 years.</title>
        <authorList>
            <person name="Zhang Y."/>
            <person name="Shen Q."/>
            <person name="Leng L."/>
            <person name="Zhang D."/>
            <person name="Chen S."/>
            <person name="Shi Y."/>
            <person name="Ning Z."/>
            <person name="Chen S."/>
        </authorList>
    </citation>
    <scope>NUCLEOTIDE SEQUENCE [LARGE SCALE GENOMIC DNA]</scope>
    <source>
        <strain evidence="4">cv. PC099</strain>
    </source>
</reference>
<proteinExistence type="predicted"/>